<comment type="caution">
    <text evidence="1">The sequence shown here is derived from an EMBL/GenBank/DDBJ whole genome shotgun (WGS) entry which is preliminary data.</text>
</comment>
<evidence type="ECO:0000313" key="1">
    <source>
        <dbReference type="EMBL" id="PHP65710.1"/>
    </source>
</evidence>
<reference evidence="1 2" key="1">
    <citation type="submission" date="2017-10" db="EMBL/GenBank/DDBJ databases">
        <title>Sedimentibacterium mangrovi gen. nov., sp. nov., a novel member of family Phyllobacteriacea isolated from mangrove sediment.</title>
        <authorList>
            <person name="Liao H."/>
            <person name="Tian Y."/>
        </authorList>
    </citation>
    <scope>NUCLEOTIDE SEQUENCE [LARGE SCALE GENOMIC DNA]</scope>
    <source>
        <strain evidence="1 2">X9-2-2</strain>
    </source>
</reference>
<dbReference type="AlphaFoldDB" id="A0A2G1QJT4"/>
<keyword evidence="2" id="KW-1185">Reference proteome</keyword>
<dbReference type="Proteomes" id="UP000221168">
    <property type="component" value="Unassembled WGS sequence"/>
</dbReference>
<name>A0A2G1QJT4_9HYPH</name>
<dbReference type="RefSeq" id="WP_099307736.1">
    <property type="nucleotide sequence ID" value="NZ_PDVP01000013.1"/>
</dbReference>
<evidence type="ECO:0000313" key="2">
    <source>
        <dbReference type="Proteomes" id="UP000221168"/>
    </source>
</evidence>
<accession>A0A2G1QJT4</accession>
<proteinExistence type="predicted"/>
<organism evidence="1 2">
    <name type="scientific">Zhengella mangrovi</name>
    <dbReference type="NCBI Taxonomy" id="1982044"/>
    <lineage>
        <taxon>Bacteria</taxon>
        <taxon>Pseudomonadati</taxon>
        <taxon>Pseudomonadota</taxon>
        <taxon>Alphaproteobacteria</taxon>
        <taxon>Hyphomicrobiales</taxon>
        <taxon>Notoacmeibacteraceae</taxon>
        <taxon>Zhengella</taxon>
    </lineage>
</organism>
<gene>
    <name evidence="1" type="ORF">CSC94_17840</name>
</gene>
<protein>
    <submittedName>
        <fullName evidence="1">Uncharacterized protein</fullName>
    </submittedName>
</protein>
<dbReference type="EMBL" id="PDVP01000013">
    <property type="protein sequence ID" value="PHP65710.1"/>
    <property type="molecule type" value="Genomic_DNA"/>
</dbReference>
<sequence>MLDTLLNQLDHGDRMLIAAIEDDDVSEINEIDRRLGSTWQSILAYAPRDDHDKRRLFVYLIDYMLQATGSGEGHMRDIRDKLVALFDTNG</sequence>